<dbReference type="InterPro" id="IPR006773">
    <property type="entry name" value="Rpn13/ADRM1"/>
</dbReference>
<evidence type="ECO:0000256" key="6">
    <source>
        <dbReference type="SAM" id="MobiDB-lite"/>
    </source>
</evidence>
<organism evidence="8 9">
    <name type="scientific">Caulochytrium protostelioides</name>
    <dbReference type="NCBI Taxonomy" id="1555241"/>
    <lineage>
        <taxon>Eukaryota</taxon>
        <taxon>Fungi</taxon>
        <taxon>Fungi incertae sedis</taxon>
        <taxon>Chytridiomycota</taxon>
        <taxon>Chytridiomycota incertae sedis</taxon>
        <taxon>Chytridiomycetes</taxon>
        <taxon>Caulochytriales</taxon>
        <taxon>Caulochytriaceae</taxon>
        <taxon>Caulochytrium</taxon>
    </lineage>
</organism>
<reference evidence="9" key="1">
    <citation type="journal article" date="2018" name="Nat. Microbiol.">
        <title>Leveraging single-cell genomics to expand the fungal tree of life.</title>
        <authorList>
            <person name="Ahrendt S.R."/>
            <person name="Quandt C.A."/>
            <person name="Ciobanu D."/>
            <person name="Clum A."/>
            <person name="Salamov A."/>
            <person name="Andreopoulos B."/>
            <person name="Cheng J.F."/>
            <person name="Woyke T."/>
            <person name="Pelin A."/>
            <person name="Henrissat B."/>
            <person name="Reynolds N.K."/>
            <person name="Benny G.L."/>
            <person name="Smith M.E."/>
            <person name="James T.Y."/>
            <person name="Grigoriev I.V."/>
        </authorList>
    </citation>
    <scope>NUCLEOTIDE SEQUENCE [LARGE SCALE GENOMIC DNA]</scope>
    <source>
        <strain evidence="9">ATCC 52028</strain>
    </source>
</reference>
<dbReference type="GO" id="GO:0061133">
    <property type="term" value="F:endopeptidase activator activity"/>
    <property type="evidence" value="ECO:0007669"/>
    <property type="project" value="TreeGrafter"/>
</dbReference>
<evidence type="ECO:0000256" key="1">
    <source>
        <dbReference type="ARBA" id="ARBA00004123"/>
    </source>
</evidence>
<evidence type="ECO:0000256" key="4">
    <source>
        <dbReference type="ARBA" id="ARBA00022942"/>
    </source>
</evidence>
<name>A0A4V1IVJ9_9FUNG</name>
<dbReference type="Proteomes" id="UP000274922">
    <property type="component" value="Unassembled WGS sequence"/>
</dbReference>
<dbReference type="GO" id="GO:0005737">
    <property type="term" value="C:cytoplasm"/>
    <property type="evidence" value="ECO:0007669"/>
    <property type="project" value="UniProtKB-SubCell"/>
</dbReference>
<dbReference type="PROSITE" id="PS51917">
    <property type="entry name" value="PRU"/>
    <property type="match status" value="1"/>
</dbReference>
<dbReference type="PANTHER" id="PTHR12225:SF0">
    <property type="entry name" value="PROTEASOMAL UBIQUITIN RECEPTOR ADRM1"/>
    <property type="match status" value="1"/>
</dbReference>
<dbReference type="InterPro" id="IPR038633">
    <property type="entry name" value="Rpn13/ADRM1_Pru_sf"/>
</dbReference>
<evidence type="ECO:0000256" key="2">
    <source>
        <dbReference type="ARBA" id="ARBA00004496"/>
    </source>
</evidence>
<evidence type="ECO:0000313" key="8">
    <source>
        <dbReference type="EMBL" id="RKP04319.1"/>
    </source>
</evidence>
<feature type="compositionally biased region" description="Low complexity" evidence="6">
    <location>
        <begin position="270"/>
        <end position="284"/>
    </location>
</feature>
<dbReference type="InterPro" id="IPR044868">
    <property type="entry name" value="Rpn13/ADRM1_Pru"/>
</dbReference>
<gene>
    <name evidence="8" type="ORF">CXG81DRAFT_23094</name>
</gene>
<feature type="compositionally biased region" description="Gly residues" evidence="6">
    <location>
        <begin position="289"/>
        <end position="303"/>
    </location>
</feature>
<evidence type="ECO:0000313" key="9">
    <source>
        <dbReference type="Proteomes" id="UP000274922"/>
    </source>
</evidence>
<feature type="region of interest" description="Disordered" evidence="6">
    <location>
        <begin position="143"/>
        <end position="191"/>
    </location>
</feature>
<dbReference type="GO" id="GO:0005634">
    <property type="term" value="C:nucleus"/>
    <property type="evidence" value="ECO:0007669"/>
    <property type="project" value="UniProtKB-SubCell"/>
</dbReference>
<keyword evidence="9" id="KW-1185">Reference proteome</keyword>
<dbReference type="GO" id="GO:0070628">
    <property type="term" value="F:proteasome binding"/>
    <property type="evidence" value="ECO:0007669"/>
    <property type="project" value="TreeGrafter"/>
</dbReference>
<keyword evidence="5" id="KW-0539">Nucleus</keyword>
<feature type="compositionally biased region" description="Basic and acidic residues" evidence="6">
    <location>
        <begin position="143"/>
        <end position="159"/>
    </location>
</feature>
<evidence type="ECO:0000259" key="7">
    <source>
        <dbReference type="PROSITE" id="PS51917"/>
    </source>
</evidence>
<feature type="domain" description="Pru" evidence="7">
    <location>
        <begin position="12"/>
        <end position="127"/>
    </location>
</feature>
<keyword evidence="4" id="KW-0647">Proteasome</keyword>
<dbReference type="EMBL" id="ML014111">
    <property type="protein sequence ID" value="RKP04319.1"/>
    <property type="molecule type" value="Genomic_DNA"/>
</dbReference>
<dbReference type="GO" id="GO:0008541">
    <property type="term" value="C:proteasome regulatory particle, lid subcomplex"/>
    <property type="evidence" value="ECO:0007669"/>
    <property type="project" value="TreeGrafter"/>
</dbReference>
<sequence length="310" mass="32879">MSRLTGSWGNSDLNSNLLEIKAGRCTQDGTTVTSEPARGLLWLSLSEDNIYSLHWKDRRTNVKDTELILFPQEAEMALVKQAEPARVLVLKFKSSSQRSFFWIQTKDEDKAKDAVFVSQFNYFLGHDHGSKDGLGRHQLDAADRANGREASTDPHDDMQRFFGLGGGNGAGAAAAGGAQRSPSPSRAPKETYTPAMLAPLLRYRDVIAMICPSLPETATPEDAARNEDFVELVGTLRAMGASPILEGLSQTERSIDEFLTAVRAIKVDAAAAPASSSSTAPSKDAPTDGSGGASGGSGAGAGAGDTMETD</sequence>
<evidence type="ECO:0000256" key="3">
    <source>
        <dbReference type="ARBA" id="ARBA00022490"/>
    </source>
</evidence>
<dbReference type="PANTHER" id="PTHR12225">
    <property type="entry name" value="ADHESION REGULATING MOLECULE 1 110 KDA CELL MEMBRANE GLYCOPROTEIN"/>
    <property type="match status" value="1"/>
</dbReference>
<accession>A0A4V1IVJ9</accession>
<dbReference type="OrthoDB" id="340431at2759"/>
<dbReference type="STRING" id="1555241.A0A4V1IVJ9"/>
<evidence type="ECO:0000256" key="5">
    <source>
        <dbReference type="ARBA" id="ARBA00023242"/>
    </source>
</evidence>
<comment type="subcellular location">
    <subcellularLocation>
        <location evidence="2">Cytoplasm</location>
    </subcellularLocation>
    <subcellularLocation>
        <location evidence="1">Nucleus</location>
    </subcellularLocation>
</comment>
<dbReference type="AlphaFoldDB" id="A0A4V1IVJ9"/>
<proteinExistence type="predicted"/>
<feature type="region of interest" description="Disordered" evidence="6">
    <location>
        <begin position="270"/>
        <end position="310"/>
    </location>
</feature>
<keyword evidence="3" id="KW-0963">Cytoplasm</keyword>
<dbReference type="Gene3D" id="2.30.29.70">
    <property type="entry name" value="Proteasomal ubiquitin receptor Rpn13/ADRM1"/>
    <property type="match status" value="1"/>
</dbReference>
<dbReference type="Pfam" id="PF04683">
    <property type="entry name" value="Rpn13_ADRM1_Pru"/>
    <property type="match status" value="1"/>
</dbReference>
<protein>
    <recommendedName>
        <fullName evidence="7">Pru domain-containing protein</fullName>
    </recommendedName>
</protein>